<keyword evidence="5 8" id="KW-0812">Transmembrane</keyword>
<evidence type="ECO:0000256" key="1">
    <source>
        <dbReference type="ARBA" id="ARBA00004651"/>
    </source>
</evidence>
<dbReference type="Proteomes" id="UP000292424">
    <property type="component" value="Chromosome"/>
</dbReference>
<feature type="transmembrane region" description="Helical" evidence="8">
    <location>
        <begin position="33"/>
        <end position="53"/>
    </location>
</feature>
<gene>
    <name evidence="9" type="ORF">E0W69_003260</name>
</gene>
<keyword evidence="3" id="KW-0813">Transport</keyword>
<evidence type="ECO:0000256" key="7">
    <source>
        <dbReference type="ARBA" id="ARBA00023136"/>
    </source>
</evidence>
<dbReference type="KEGG" id="arac:E0W69_003260"/>
<evidence type="ECO:0000256" key="8">
    <source>
        <dbReference type="SAM" id="Phobius"/>
    </source>
</evidence>
<organism evidence="9 10">
    <name type="scientific">Rhizosphaericola mali</name>
    <dbReference type="NCBI Taxonomy" id="2545455"/>
    <lineage>
        <taxon>Bacteria</taxon>
        <taxon>Pseudomonadati</taxon>
        <taxon>Bacteroidota</taxon>
        <taxon>Chitinophagia</taxon>
        <taxon>Chitinophagales</taxon>
        <taxon>Chitinophagaceae</taxon>
        <taxon>Rhizosphaericola</taxon>
    </lineage>
</organism>
<dbReference type="RefSeq" id="WP_131328610.1">
    <property type="nucleotide sequence ID" value="NZ_CP044016.1"/>
</dbReference>
<dbReference type="EMBL" id="CP044016">
    <property type="protein sequence ID" value="QES87723.1"/>
    <property type="molecule type" value="Genomic_DNA"/>
</dbReference>
<evidence type="ECO:0000313" key="10">
    <source>
        <dbReference type="Proteomes" id="UP000292424"/>
    </source>
</evidence>
<evidence type="ECO:0000256" key="3">
    <source>
        <dbReference type="ARBA" id="ARBA00022448"/>
    </source>
</evidence>
<evidence type="ECO:0000256" key="5">
    <source>
        <dbReference type="ARBA" id="ARBA00022692"/>
    </source>
</evidence>
<dbReference type="PANTHER" id="PTHR21716">
    <property type="entry name" value="TRANSMEMBRANE PROTEIN"/>
    <property type="match status" value="1"/>
</dbReference>
<keyword evidence="7 8" id="KW-0472">Membrane</keyword>
<comment type="similarity">
    <text evidence="2">Belongs to the autoinducer-2 exporter (AI-2E) (TC 2.A.86) family.</text>
</comment>
<evidence type="ECO:0000256" key="4">
    <source>
        <dbReference type="ARBA" id="ARBA00022475"/>
    </source>
</evidence>
<keyword evidence="10" id="KW-1185">Reference proteome</keyword>
<sequence>MEKERHPFYLQLSLRLLSAVIILFLMYIGKGMLVPLCLAGIFTLGLATPCGWLEGKGFNKNLAAMTCVLLSLIIVALIIFFISMQMANFKEDLPKLKTQFNQGLAEGEKFLHDKFNVSHSSLVKYLSELEDTMLSHSSTVVGTTFATLTTVILYFVLVPIYTFLMLIYRGQVVKFLEESFEDKYKGHVTNIVKNTKFVIRSYVGGLGIEMLIVAALICIGLSVLGVKYAILLGILGAVMNIIPYLGIFTAILISFLITISTNGISTALLAILILAIIHMIDSNILLPKIVGSKVKINALVTIVVVILGENIWGIPGMFLSVPLIAILKVICDGSVGMKPWGILLGAEEKLKK</sequence>
<feature type="transmembrane region" description="Helical" evidence="8">
    <location>
        <begin position="62"/>
        <end position="84"/>
    </location>
</feature>
<dbReference type="GO" id="GO:0005886">
    <property type="term" value="C:plasma membrane"/>
    <property type="evidence" value="ECO:0007669"/>
    <property type="project" value="UniProtKB-SubCell"/>
</dbReference>
<feature type="transmembrane region" description="Helical" evidence="8">
    <location>
        <begin position="145"/>
        <end position="168"/>
    </location>
</feature>
<dbReference type="AlphaFoldDB" id="A0A5P2G3Q7"/>
<reference evidence="9 10" key="1">
    <citation type="submission" date="2019-09" db="EMBL/GenBank/DDBJ databases">
        <title>Complete genome sequence of Arachidicoccus sp. B3-10 isolated from apple orchard soil.</title>
        <authorList>
            <person name="Kim H.S."/>
            <person name="Han K.-I."/>
            <person name="Suh M.K."/>
            <person name="Lee K.C."/>
            <person name="Eom M.K."/>
            <person name="Kim J.-S."/>
            <person name="Kang S.W."/>
            <person name="Sin Y."/>
            <person name="Lee J.-S."/>
        </authorList>
    </citation>
    <scope>NUCLEOTIDE SEQUENCE [LARGE SCALE GENOMIC DNA]</scope>
    <source>
        <strain evidence="9 10">B3-10</strain>
    </source>
</reference>
<dbReference type="Pfam" id="PF01594">
    <property type="entry name" value="AI-2E_transport"/>
    <property type="match status" value="1"/>
</dbReference>
<feature type="transmembrane region" description="Helical" evidence="8">
    <location>
        <begin position="230"/>
        <end position="257"/>
    </location>
</feature>
<dbReference type="OrthoDB" id="9793390at2"/>
<keyword evidence="6 8" id="KW-1133">Transmembrane helix</keyword>
<accession>A0A5P2G3Q7</accession>
<proteinExistence type="inferred from homology"/>
<comment type="subcellular location">
    <subcellularLocation>
        <location evidence="1">Cell membrane</location>
        <topology evidence="1">Multi-pass membrane protein</topology>
    </subcellularLocation>
</comment>
<feature type="transmembrane region" description="Helical" evidence="8">
    <location>
        <begin position="7"/>
        <end position="27"/>
    </location>
</feature>
<evidence type="ECO:0000256" key="6">
    <source>
        <dbReference type="ARBA" id="ARBA00022989"/>
    </source>
</evidence>
<evidence type="ECO:0000256" key="2">
    <source>
        <dbReference type="ARBA" id="ARBA00009773"/>
    </source>
</evidence>
<dbReference type="InterPro" id="IPR002549">
    <property type="entry name" value="AI-2E-like"/>
</dbReference>
<feature type="transmembrane region" description="Helical" evidence="8">
    <location>
        <begin position="202"/>
        <end position="224"/>
    </location>
</feature>
<protein>
    <submittedName>
        <fullName evidence="9">AI-2E family transporter</fullName>
    </submittedName>
</protein>
<dbReference type="GO" id="GO:0055085">
    <property type="term" value="P:transmembrane transport"/>
    <property type="evidence" value="ECO:0007669"/>
    <property type="project" value="TreeGrafter"/>
</dbReference>
<keyword evidence="4" id="KW-1003">Cell membrane</keyword>
<dbReference type="PANTHER" id="PTHR21716:SF53">
    <property type="entry name" value="PERMEASE PERM-RELATED"/>
    <property type="match status" value="1"/>
</dbReference>
<feature type="transmembrane region" description="Helical" evidence="8">
    <location>
        <begin position="264"/>
        <end position="286"/>
    </location>
</feature>
<name>A0A5P2G3Q7_9BACT</name>
<feature type="transmembrane region" description="Helical" evidence="8">
    <location>
        <begin position="298"/>
        <end position="327"/>
    </location>
</feature>
<evidence type="ECO:0000313" key="9">
    <source>
        <dbReference type="EMBL" id="QES87723.1"/>
    </source>
</evidence>